<keyword evidence="3" id="KW-1185">Reference proteome</keyword>
<evidence type="ECO:0000313" key="3">
    <source>
        <dbReference type="Proteomes" id="UP000680514"/>
    </source>
</evidence>
<name>A0ABM7Q9P8_9GAMM</name>
<organism evidence="2 3">
    <name type="scientific">Lysobacter helvus</name>
    <dbReference type="NCBI Taxonomy" id="2675059"/>
    <lineage>
        <taxon>Bacteria</taxon>
        <taxon>Pseudomonadati</taxon>
        <taxon>Pseudomonadota</taxon>
        <taxon>Gammaproteobacteria</taxon>
        <taxon>Lysobacterales</taxon>
        <taxon>Lysobacteraceae</taxon>
        <taxon>Lysobacter</taxon>
    </lineage>
</organism>
<dbReference type="Proteomes" id="UP000680514">
    <property type="component" value="Chromosome"/>
</dbReference>
<sequence length="106" mass="11560">MKLHLAIACLLLCTSFHASAQEAAPPSLVKHAPKSEYPKDASEVAARKSGCLHWSRADTYGQRGQEAQQAMQDLQCSTIDQDFAAVRAKYADNPKVAKMLDGVEGW</sequence>
<reference evidence="2 3" key="1">
    <citation type="submission" date="2021-03" db="EMBL/GenBank/DDBJ databases">
        <title>Complete Genome Sequences of Two Lysobacter Strains Isolated from Sea Water (Lysobacter caseinilyticus) and Soil (Lysobacter helvus) in South Korea.</title>
        <authorList>
            <person name="Watanabe Y."/>
            <person name="Arakawa K."/>
        </authorList>
    </citation>
    <scope>NUCLEOTIDE SEQUENCE [LARGE SCALE GENOMIC DNA]</scope>
    <source>
        <strain evidence="2 3">D10</strain>
    </source>
</reference>
<evidence type="ECO:0000313" key="2">
    <source>
        <dbReference type="EMBL" id="BCT94198.1"/>
    </source>
</evidence>
<keyword evidence="1" id="KW-0732">Signal</keyword>
<feature type="signal peptide" evidence="1">
    <location>
        <begin position="1"/>
        <end position="20"/>
    </location>
</feature>
<dbReference type="RefSeq" id="WP_213435081.1">
    <property type="nucleotide sequence ID" value="NZ_AP024546.1"/>
</dbReference>
<gene>
    <name evidence="2" type="ORF">LYSHEL_00690</name>
</gene>
<evidence type="ECO:0000256" key="1">
    <source>
        <dbReference type="SAM" id="SignalP"/>
    </source>
</evidence>
<feature type="chain" id="PRO_5047161143" description="Secreted protein" evidence="1">
    <location>
        <begin position="21"/>
        <end position="106"/>
    </location>
</feature>
<accession>A0ABM7Q9P8</accession>
<evidence type="ECO:0008006" key="4">
    <source>
        <dbReference type="Google" id="ProtNLM"/>
    </source>
</evidence>
<dbReference type="EMBL" id="AP024546">
    <property type="protein sequence ID" value="BCT94198.1"/>
    <property type="molecule type" value="Genomic_DNA"/>
</dbReference>
<proteinExistence type="predicted"/>
<protein>
    <recommendedName>
        <fullName evidence="4">Secreted protein</fullName>
    </recommendedName>
</protein>